<protein>
    <recommendedName>
        <fullName evidence="22">RING-type E3 ubiquitin transferase</fullName>
    </recommendedName>
</protein>
<evidence type="ECO:0000313" key="21">
    <source>
        <dbReference type="Proteomes" id="UP000541558"/>
    </source>
</evidence>
<dbReference type="PANTHER" id="PTHR28012">
    <property type="entry name" value="NUCLEAR FUSION PROTEIN KAR5"/>
    <property type="match status" value="1"/>
</dbReference>
<evidence type="ECO:0000256" key="5">
    <source>
        <dbReference type="ARBA" id="ARBA00022723"/>
    </source>
</evidence>
<evidence type="ECO:0000256" key="14">
    <source>
        <dbReference type="PROSITE-ProRule" id="PRU00723"/>
    </source>
</evidence>
<feature type="compositionally biased region" description="Pro residues" evidence="16">
    <location>
        <begin position="771"/>
        <end position="780"/>
    </location>
</feature>
<keyword evidence="13 15" id="KW-0539">Nucleus</keyword>
<feature type="compositionally biased region" description="Low complexity" evidence="16">
    <location>
        <begin position="1554"/>
        <end position="1577"/>
    </location>
</feature>
<dbReference type="InterPro" id="IPR035979">
    <property type="entry name" value="RBD_domain_sf"/>
</dbReference>
<dbReference type="GO" id="GO:0008270">
    <property type="term" value="F:zinc ion binding"/>
    <property type="evidence" value="ECO:0007669"/>
    <property type="project" value="UniProtKB-KW"/>
</dbReference>
<dbReference type="Pfam" id="PF00642">
    <property type="entry name" value="zf-CCCH"/>
    <property type="match status" value="2"/>
</dbReference>
<feature type="chain" id="PRO_5034670020" description="RING-type E3 ubiquitin transferase" evidence="17">
    <location>
        <begin position="18"/>
        <end position="1593"/>
    </location>
</feature>
<evidence type="ECO:0000256" key="7">
    <source>
        <dbReference type="ARBA" id="ARBA00022771"/>
    </source>
</evidence>
<dbReference type="GO" id="GO:0048288">
    <property type="term" value="P:nuclear membrane fusion involved in karyogamy"/>
    <property type="evidence" value="ECO:0007669"/>
    <property type="project" value="UniProtKB-UniRule"/>
</dbReference>
<evidence type="ECO:0000256" key="17">
    <source>
        <dbReference type="SAM" id="SignalP"/>
    </source>
</evidence>
<dbReference type="Gene3D" id="3.30.1370.210">
    <property type="match status" value="2"/>
</dbReference>
<feature type="domain" description="C3H1-type" evidence="19">
    <location>
        <begin position="851"/>
        <end position="878"/>
    </location>
</feature>
<evidence type="ECO:0000256" key="1">
    <source>
        <dbReference type="ARBA" id="ARBA00003389"/>
    </source>
</evidence>
<comment type="subcellular location">
    <subcellularLocation>
        <location evidence="15">Endoplasmic reticulum membrane</location>
    </subcellularLocation>
    <subcellularLocation>
        <location evidence="15">Nucleus membrane</location>
    </subcellularLocation>
</comment>
<dbReference type="InterPro" id="IPR000571">
    <property type="entry name" value="Znf_CCCH"/>
</dbReference>
<dbReference type="PROSITE" id="PS50103">
    <property type="entry name" value="ZF_C3H1"/>
    <property type="match status" value="4"/>
</dbReference>
<proteinExistence type="inferred from homology"/>
<dbReference type="SUPFAM" id="SSF54928">
    <property type="entry name" value="RNA-binding domain, RBD"/>
    <property type="match status" value="1"/>
</dbReference>
<evidence type="ECO:0000256" key="2">
    <source>
        <dbReference type="ARBA" id="ARBA00010473"/>
    </source>
</evidence>
<keyword evidence="5 14" id="KW-0479">Metal-binding</keyword>
<feature type="region of interest" description="Disordered" evidence="16">
    <location>
        <begin position="626"/>
        <end position="657"/>
    </location>
</feature>
<dbReference type="GO" id="GO:0003676">
    <property type="term" value="F:nucleic acid binding"/>
    <property type="evidence" value="ECO:0007669"/>
    <property type="project" value="InterPro"/>
</dbReference>
<evidence type="ECO:0000256" key="4">
    <source>
        <dbReference type="ARBA" id="ARBA00022692"/>
    </source>
</evidence>
<feature type="zinc finger region" description="C3H1-type" evidence="14">
    <location>
        <begin position="903"/>
        <end position="930"/>
    </location>
</feature>
<keyword evidence="10" id="KW-1133">Transmembrane helix</keyword>
<evidence type="ECO:0000256" key="12">
    <source>
        <dbReference type="ARBA" id="ARBA00023180"/>
    </source>
</evidence>
<dbReference type="InterPro" id="IPR013083">
    <property type="entry name" value="Znf_RING/FYVE/PHD"/>
</dbReference>
<feature type="region of interest" description="Disordered" evidence="16">
    <location>
        <begin position="880"/>
        <end position="901"/>
    </location>
</feature>
<dbReference type="PANTHER" id="PTHR28012:SF1">
    <property type="entry name" value="NUCLEAR FUSION PROTEIN KAR5"/>
    <property type="match status" value="1"/>
</dbReference>
<keyword evidence="4" id="KW-0812">Transmembrane</keyword>
<evidence type="ECO:0000256" key="15">
    <source>
        <dbReference type="RuleBase" id="RU368082"/>
    </source>
</evidence>
<dbReference type="OrthoDB" id="10009520at2759"/>
<feature type="region of interest" description="Disordered" evidence="16">
    <location>
        <begin position="713"/>
        <end position="853"/>
    </location>
</feature>
<feature type="domain" description="C3H1-type" evidence="19">
    <location>
        <begin position="903"/>
        <end position="930"/>
    </location>
</feature>
<feature type="compositionally biased region" description="Polar residues" evidence="16">
    <location>
        <begin position="638"/>
        <end position="650"/>
    </location>
</feature>
<dbReference type="PROSITE" id="PS50089">
    <property type="entry name" value="ZF_RING_2"/>
    <property type="match status" value="1"/>
</dbReference>
<feature type="compositionally biased region" description="Basic and acidic residues" evidence="16">
    <location>
        <begin position="626"/>
        <end position="637"/>
    </location>
</feature>
<comment type="similarity">
    <text evidence="2 15">Belongs to the KAR5 family.</text>
</comment>
<dbReference type="Pfam" id="PF00097">
    <property type="entry name" value="zf-C3HC4"/>
    <property type="match status" value="1"/>
</dbReference>
<feature type="zinc finger region" description="C3H1-type" evidence="14">
    <location>
        <begin position="851"/>
        <end position="878"/>
    </location>
</feature>
<evidence type="ECO:0000256" key="11">
    <source>
        <dbReference type="ARBA" id="ARBA00023136"/>
    </source>
</evidence>
<dbReference type="GO" id="GO:0005789">
    <property type="term" value="C:endoplasmic reticulum membrane"/>
    <property type="evidence" value="ECO:0007669"/>
    <property type="project" value="UniProtKB-SubCell"/>
</dbReference>
<dbReference type="EMBL" id="JAACJK010000004">
    <property type="protein sequence ID" value="KAF5340351.1"/>
    <property type="molecule type" value="Genomic_DNA"/>
</dbReference>
<dbReference type="CDD" id="cd00590">
    <property type="entry name" value="RRM_SF"/>
    <property type="match status" value="1"/>
</dbReference>
<dbReference type="SUPFAM" id="SSF57850">
    <property type="entry name" value="RING/U-box"/>
    <property type="match status" value="1"/>
</dbReference>
<comment type="function">
    <text evidence="1 15">Required for nuclear membrane fusion during karyogamy.</text>
</comment>
<keyword evidence="3 15" id="KW-0415">Karyogamy</keyword>
<keyword evidence="7 14" id="KW-0863">Zinc-finger</keyword>
<feature type="compositionally biased region" description="Pro residues" evidence="16">
    <location>
        <begin position="716"/>
        <end position="730"/>
    </location>
</feature>
<dbReference type="InterPro" id="IPR001841">
    <property type="entry name" value="Znf_RING"/>
</dbReference>
<dbReference type="InterPro" id="IPR036855">
    <property type="entry name" value="Znf_CCCH_sf"/>
</dbReference>
<feature type="compositionally biased region" description="Polar residues" evidence="16">
    <location>
        <begin position="811"/>
        <end position="822"/>
    </location>
</feature>
<keyword evidence="12" id="KW-0325">Glycoprotein</keyword>
<keyword evidence="8 15" id="KW-0256">Endoplasmic reticulum</keyword>
<feature type="compositionally biased region" description="Basic and acidic residues" evidence="16">
    <location>
        <begin position="792"/>
        <end position="802"/>
    </location>
</feature>
<dbReference type="Proteomes" id="UP000541558">
    <property type="component" value="Unassembled WGS sequence"/>
</dbReference>
<dbReference type="SUPFAM" id="SSF90229">
    <property type="entry name" value="CCCH zinc finger"/>
    <property type="match status" value="2"/>
</dbReference>
<keyword evidence="11" id="KW-0472">Membrane</keyword>
<evidence type="ECO:0000256" key="9">
    <source>
        <dbReference type="ARBA" id="ARBA00022833"/>
    </source>
</evidence>
<keyword evidence="21" id="KW-1185">Reference proteome</keyword>
<feature type="compositionally biased region" description="Basic and acidic residues" evidence="16">
    <location>
        <begin position="401"/>
        <end position="427"/>
    </location>
</feature>
<name>A0A8H5CFX4_9AGAR</name>
<keyword evidence="9 14" id="KW-0862">Zinc</keyword>
<dbReference type="GO" id="GO:0031965">
    <property type="term" value="C:nuclear membrane"/>
    <property type="evidence" value="ECO:0007669"/>
    <property type="project" value="UniProtKB-SubCell"/>
</dbReference>
<dbReference type="InterPro" id="IPR007292">
    <property type="entry name" value="Nuclear_fusion_Kar5"/>
</dbReference>
<evidence type="ECO:0000259" key="19">
    <source>
        <dbReference type="PROSITE" id="PS50103"/>
    </source>
</evidence>
<evidence type="ECO:0008006" key="22">
    <source>
        <dbReference type="Google" id="ProtNLM"/>
    </source>
</evidence>
<dbReference type="InterPro" id="IPR018957">
    <property type="entry name" value="Znf_C3HC4_RING-type"/>
</dbReference>
<feature type="compositionally biased region" description="Low complexity" evidence="16">
    <location>
        <begin position="563"/>
        <end position="581"/>
    </location>
</feature>
<feature type="signal peptide" evidence="17">
    <location>
        <begin position="1"/>
        <end position="17"/>
    </location>
</feature>
<dbReference type="SMART" id="SM00356">
    <property type="entry name" value="ZnF_C3H1"/>
    <property type="match status" value="4"/>
</dbReference>
<evidence type="ECO:0000313" key="20">
    <source>
        <dbReference type="EMBL" id="KAF5340351.1"/>
    </source>
</evidence>
<evidence type="ECO:0000256" key="13">
    <source>
        <dbReference type="ARBA" id="ARBA00023242"/>
    </source>
</evidence>
<feature type="domain" description="RING-type" evidence="18">
    <location>
        <begin position="1442"/>
        <end position="1483"/>
    </location>
</feature>
<evidence type="ECO:0000256" key="10">
    <source>
        <dbReference type="ARBA" id="ARBA00022989"/>
    </source>
</evidence>
<dbReference type="Pfam" id="PF04163">
    <property type="entry name" value="Tht1"/>
    <property type="match status" value="1"/>
</dbReference>
<reference evidence="20 21" key="1">
    <citation type="journal article" date="2020" name="ISME J.">
        <title>Uncovering the hidden diversity of litter-decomposition mechanisms in mushroom-forming fungi.</title>
        <authorList>
            <person name="Floudas D."/>
            <person name="Bentzer J."/>
            <person name="Ahren D."/>
            <person name="Johansson T."/>
            <person name="Persson P."/>
            <person name="Tunlid A."/>
        </authorList>
    </citation>
    <scope>NUCLEOTIDE SEQUENCE [LARGE SCALE GENOMIC DNA]</scope>
    <source>
        <strain evidence="20 21">CBS 175.51</strain>
    </source>
</reference>
<evidence type="ECO:0000256" key="3">
    <source>
        <dbReference type="ARBA" id="ARBA00022459"/>
    </source>
</evidence>
<gene>
    <name evidence="20" type="ORF">D9611_007922</name>
</gene>
<dbReference type="GO" id="GO:0000742">
    <property type="term" value="P:karyogamy involved in conjugation with cellular fusion"/>
    <property type="evidence" value="ECO:0007669"/>
    <property type="project" value="UniProtKB-UniRule"/>
</dbReference>
<feature type="domain" description="C3H1-type" evidence="19">
    <location>
        <begin position="670"/>
        <end position="697"/>
    </location>
</feature>
<feature type="region of interest" description="Disordered" evidence="16">
    <location>
        <begin position="563"/>
        <end position="607"/>
    </location>
</feature>
<sequence length="1593" mass="177025">MRGAAQMSLVLVASAQAFMWPKMALSSHIDHVETSPGVSSGMLRSTPAELALDESERRLLQLGSEALDRFEREPDCFSRVAQRVRPQCAKSDHCQDERVAAAISLTLCEIRTAKHYSVPMECSALDMGLRDNVELETSSLGPCVDALSRSAQLWSSYSGYLRELPMLCVAFRRLHDIDVAREIYRNATLEKLDFLRYLQSHRSREEKRELRWSLYQENANEIGNDIRAAVLDLQSVFQTQVSDSMVASITKIREECTTSVRSLVSELKIAHTELLQEGGISLEKTVAHHTSELSGVLQTIHTVIDRQTRLLASRLEAHEGQFNVLSSRALTLFSELDTAMQKTVHATELRRSCFALTSIAQLQYPAAARHPKTDSQLAERKTTGAVTARPLAAQQPIRELKSTQDGRHCDGVKGKKREVQPRAKAEAEEGWSTPTQSTRPSIDGQPIRRDALIRRPPSLIERPTSLGVPGDLGPAVTLEECQNQAIDQGPKERPFKAFGIEAYPTFAMKQEICIDFISSGRWCPWANRCMRIHPKDKNLFFKKLWDRDFLYLFHRDLKDTPLLLPPADSDSDSGSDSQPSSRRSKTGASVAGTNHSTQISIRDSGWDPTTGQWDFGLDNEAWHLERSSSSERIDHSPQKNWASPPSQNSSDTEEEVMAEIRPSLPPRFANQPRELCRNFQRGLCNRGPTCRYIHVDNPQPVAQEVQLRTQSTRFAPPAPTPPMKQDPHPIPKGVHLRTPSDRPVPLAPPPSTKPNLQHVQPGATLHSQPNRPVPPVPPPLVKETSLPSQRDANLRLKSDQRAQPHGPPASGRQNSHPVQSINLGPPDHPGPSAPTLLAKPAVPNTSPPDQRPEPGVCINWLRGHCWRGPTCHFRHPDLQSASSTTLAGSGPQMPPSERRYPRPPFTETCKIWLRGECLRGEQCFYVHDDLVYDDTLPPRKLVQVPARTVPEIHSTVIYKHIKIKVTEGFEIVEVVTGFETSWVYIGNVPKRVNLDDLSSLLKNHGELIDLRMPDPGPTPYITVKARFASATEASKVCPSINGLEAFGSILTAKLSISVNTEANTHLNDTSVRISWEAPSKTAYVGFTSKQASLEALEKARYTPLGKHLLKATVHTGLPAVSRFNIRLDGVPADTDTATLKDFIGSDSVMWGQVNYTSNPRALNGIQRMVKDSGADVLDFEIMPSPYKAGMVVGWAHTATSQDAKKLCEFMHARKPAFTGHTRIFARHVQSLEYSLPVDVYEGSKKDIDALAASAWRMGHLNVTPRVYPTYVSVRLGAEDTQGLSKLKAELDVILSGEVVREKGKVVWDRFFGYIGGQEFVGDLQRQHPLVTVRVDKYRKLIRLFGTSTERLAVRMKIMEKVEALRGQKVHTITLDSRTIGYLTNEGMAGLSHELGEDSIRLDLWNRVLTVRGDDHARNAARDAIIRLRRSFRVDPVPIPIQCPVCFDTAASPVTLCCGHSWCKTCLIRYMMASVDQNHFPLTCLGDDAKCKEKIPLSLAKFHLSPPEFEAIIEASFSSFIHRRPDEFSHCPTPDCQQIYRPISRVELTPPPLKPSALTKTSSTSSSSSKLSPPSSVSVGAALQCPSCLVKMAA</sequence>
<feature type="region of interest" description="Disordered" evidence="16">
    <location>
        <begin position="1549"/>
        <end position="1578"/>
    </location>
</feature>
<evidence type="ECO:0000256" key="16">
    <source>
        <dbReference type="SAM" id="MobiDB-lite"/>
    </source>
</evidence>
<dbReference type="Gene3D" id="3.30.40.10">
    <property type="entry name" value="Zinc/RING finger domain, C3HC4 (zinc finger)"/>
    <property type="match status" value="1"/>
</dbReference>
<accession>A0A8H5CFX4</accession>
<evidence type="ECO:0000256" key="6">
    <source>
        <dbReference type="ARBA" id="ARBA00022729"/>
    </source>
</evidence>
<comment type="caution">
    <text evidence="20">The sequence shown here is derived from an EMBL/GenBank/DDBJ whole genome shotgun (WGS) entry which is preliminary data.</text>
</comment>
<evidence type="ECO:0000259" key="18">
    <source>
        <dbReference type="PROSITE" id="PS50089"/>
    </source>
</evidence>
<feature type="domain" description="C3H1-type" evidence="19">
    <location>
        <begin position="507"/>
        <end position="536"/>
    </location>
</feature>
<feature type="compositionally biased region" description="Polar residues" evidence="16">
    <location>
        <begin position="591"/>
        <end position="607"/>
    </location>
</feature>
<evidence type="ECO:0000256" key="8">
    <source>
        <dbReference type="ARBA" id="ARBA00022824"/>
    </source>
</evidence>
<feature type="zinc finger region" description="C3H1-type" evidence="14">
    <location>
        <begin position="507"/>
        <end position="536"/>
    </location>
</feature>
<feature type="region of interest" description="Disordered" evidence="16">
    <location>
        <begin position="401"/>
        <end position="444"/>
    </location>
</feature>
<feature type="zinc finger region" description="C3H1-type" evidence="14">
    <location>
        <begin position="670"/>
        <end position="697"/>
    </location>
</feature>
<keyword evidence="6 15" id="KW-0732">Signal</keyword>
<organism evidence="20 21">
    <name type="scientific">Ephemerocybe angulata</name>
    <dbReference type="NCBI Taxonomy" id="980116"/>
    <lineage>
        <taxon>Eukaryota</taxon>
        <taxon>Fungi</taxon>
        <taxon>Dikarya</taxon>
        <taxon>Basidiomycota</taxon>
        <taxon>Agaricomycotina</taxon>
        <taxon>Agaricomycetes</taxon>
        <taxon>Agaricomycetidae</taxon>
        <taxon>Agaricales</taxon>
        <taxon>Agaricineae</taxon>
        <taxon>Psathyrellaceae</taxon>
        <taxon>Ephemerocybe</taxon>
    </lineage>
</organism>